<feature type="region of interest" description="Disordered" evidence="1">
    <location>
        <begin position="45"/>
        <end position="104"/>
    </location>
</feature>
<sequence>MSTIVQASDSAPSIELVKNKEKKAILTLKGAPRLEGLWSFMRDVGWHPSTRDNRNDDPTRFQSNTGAPVTVDSSINHAPQQGVNVVPTSPDKTSTSRNGTVGPLGQTAPAIADVTQSLQSESTQPQPCGSNTESPELAIMPISHAESPPTGAEVASNHGQGPGLLDVQIRYTIRERLEQLEFASKLGLKADMSADFMPEEMQMLRDFSTEIEHKRLTWFHGSCCPTVIFRLVALKKASREGESVSSESTEEGTGITIIGLHSEDQIRGFHKVMSKKHIPERYSPLRLCYDTAQLQMLSRIVAEKYEYGELGVGLTLCGTQIVTERQMEDTKWTSTIGGIIAVDNELFAITSSHRPSENLDRSSNLDSSDSSTAVESDYHEDVKPALILDYPSYEGDRSIKKSTRKPMIFPDLPTRVSTTEESGDDQDWRLIPISQSHCLPNSFQYLGRDVNFMLGSRDFIMESSAGAGEGSSRLNATSTAYITDRPPQRTGSRECRYLDKYKQPANVWDLASLPKLPFDRQGTTATEVWVVTLKGSRLQTGDSGAWVIDERGLVVGAVTAASGSDVYITPFHLQKREIEKTQPTNHRNVSLPSPLQCFLELASSQKETLSVRDGYVSAAISSAVLEASMRTDSLALALFRARELRITETEESRESLRNVLGLYGNGIRQFLSLEEPQSASVLHGRNDDQIMRDLRRMYRSACREIRDPEVAGADAHHSGPQRESPRPIKIKGDTEPAIKLADGGMESTPADAEKQGNTDPEPPSEENVDRKLVPSLR</sequence>
<feature type="compositionally biased region" description="Basic and acidic residues" evidence="1">
    <location>
        <begin position="49"/>
        <end position="59"/>
    </location>
</feature>
<gene>
    <name evidence="2" type="ORF">QBC37DRAFT_450942</name>
</gene>
<feature type="region of interest" description="Disordered" evidence="1">
    <location>
        <begin position="709"/>
        <end position="777"/>
    </location>
</feature>
<reference evidence="2" key="1">
    <citation type="journal article" date="2023" name="Mol. Phylogenet. Evol.">
        <title>Genome-scale phylogeny and comparative genomics of the fungal order Sordariales.</title>
        <authorList>
            <person name="Hensen N."/>
            <person name="Bonometti L."/>
            <person name="Westerberg I."/>
            <person name="Brannstrom I.O."/>
            <person name="Guillou S."/>
            <person name="Cros-Aarteil S."/>
            <person name="Calhoun S."/>
            <person name="Haridas S."/>
            <person name="Kuo A."/>
            <person name="Mondo S."/>
            <person name="Pangilinan J."/>
            <person name="Riley R."/>
            <person name="LaButti K."/>
            <person name="Andreopoulos B."/>
            <person name="Lipzen A."/>
            <person name="Chen C."/>
            <person name="Yan M."/>
            <person name="Daum C."/>
            <person name="Ng V."/>
            <person name="Clum A."/>
            <person name="Steindorff A."/>
            <person name="Ohm R.A."/>
            <person name="Martin F."/>
            <person name="Silar P."/>
            <person name="Natvig D.O."/>
            <person name="Lalanne C."/>
            <person name="Gautier V."/>
            <person name="Ament-Velasquez S.L."/>
            <person name="Kruys A."/>
            <person name="Hutchinson M.I."/>
            <person name="Powell A.J."/>
            <person name="Barry K."/>
            <person name="Miller A.N."/>
            <person name="Grigoriev I.V."/>
            <person name="Debuchy R."/>
            <person name="Gladieux P."/>
            <person name="Hiltunen Thoren M."/>
            <person name="Johannesson H."/>
        </authorList>
    </citation>
    <scope>NUCLEOTIDE SEQUENCE</scope>
    <source>
        <strain evidence="2">PSN293</strain>
    </source>
</reference>
<evidence type="ECO:0000313" key="2">
    <source>
        <dbReference type="EMBL" id="KAK4209190.1"/>
    </source>
</evidence>
<dbReference type="AlphaFoldDB" id="A0AAN6XYW1"/>
<feature type="compositionally biased region" description="Polar residues" evidence="1">
    <location>
        <begin position="60"/>
        <end position="99"/>
    </location>
</feature>
<evidence type="ECO:0000256" key="1">
    <source>
        <dbReference type="SAM" id="MobiDB-lite"/>
    </source>
</evidence>
<proteinExistence type="predicted"/>
<evidence type="ECO:0000313" key="3">
    <source>
        <dbReference type="Proteomes" id="UP001301769"/>
    </source>
</evidence>
<name>A0AAN6XYW1_9PEZI</name>
<comment type="caution">
    <text evidence="2">The sequence shown here is derived from an EMBL/GenBank/DDBJ whole genome shotgun (WGS) entry which is preliminary data.</text>
</comment>
<feature type="compositionally biased region" description="Basic and acidic residues" evidence="1">
    <location>
        <begin position="723"/>
        <end position="736"/>
    </location>
</feature>
<feature type="compositionally biased region" description="Basic and acidic residues" evidence="1">
    <location>
        <begin position="767"/>
        <end position="777"/>
    </location>
</feature>
<organism evidence="2 3">
    <name type="scientific">Rhypophila decipiens</name>
    <dbReference type="NCBI Taxonomy" id="261697"/>
    <lineage>
        <taxon>Eukaryota</taxon>
        <taxon>Fungi</taxon>
        <taxon>Dikarya</taxon>
        <taxon>Ascomycota</taxon>
        <taxon>Pezizomycotina</taxon>
        <taxon>Sordariomycetes</taxon>
        <taxon>Sordariomycetidae</taxon>
        <taxon>Sordariales</taxon>
        <taxon>Naviculisporaceae</taxon>
        <taxon>Rhypophila</taxon>
    </lineage>
</organism>
<feature type="region of interest" description="Disordered" evidence="1">
    <location>
        <begin position="353"/>
        <end position="377"/>
    </location>
</feature>
<reference evidence="2" key="2">
    <citation type="submission" date="2023-05" db="EMBL/GenBank/DDBJ databases">
        <authorList>
            <consortium name="Lawrence Berkeley National Laboratory"/>
            <person name="Steindorff A."/>
            <person name="Hensen N."/>
            <person name="Bonometti L."/>
            <person name="Westerberg I."/>
            <person name="Brannstrom I.O."/>
            <person name="Guillou S."/>
            <person name="Cros-Aarteil S."/>
            <person name="Calhoun S."/>
            <person name="Haridas S."/>
            <person name="Kuo A."/>
            <person name="Mondo S."/>
            <person name="Pangilinan J."/>
            <person name="Riley R."/>
            <person name="Labutti K."/>
            <person name="Andreopoulos B."/>
            <person name="Lipzen A."/>
            <person name="Chen C."/>
            <person name="Yanf M."/>
            <person name="Daum C."/>
            <person name="Ng V."/>
            <person name="Clum A."/>
            <person name="Ohm R."/>
            <person name="Martin F."/>
            <person name="Silar P."/>
            <person name="Natvig D."/>
            <person name="Lalanne C."/>
            <person name="Gautier V."/>
            <person name="Ament-Velasquez S.L."/>
            <person name="Kruys A."/>
            <person name="Hutchinson M.I."/>
            <person name="Powell A.J."/>
            <person name="Barry K."/>
            <person name="Miller A.N."/>
            <person name="Grigoriev I.V."/>
            <person name="Debuchy R."/>
            <person name="Gladieux P."/>
            <person name="Thoren M.H."/>
            <person name="Johannesson H."/>
        </authorList>
    </citation>
    <scope>NUCLEOTIDE SEQUENCE</scope>
    <source>
        <strain evidence="2">PSN293</strain>
    </source>
</reference>
<dbReference type="EMBL" id="MU858213">
    <property type="protein sequence ID" value="KAK4209190.1"/>
    <property type="molecule type" value="Genomic_DNA"/>
</dbReference>
<feature type="compositionally biased region" description="Low complexity" evidence="1">
    <location>
        <begin position="361"/>
        <end position="371"/>
    </location>
</feature>
<protein>
    <submittedName>
        <fullName evidence="2">Uncharacterized protein</fullName>
    </submittedName>
</protein>
<keyword evidence="3" id="KW-1185">Reference proteome</keyword>
<accession>A0AAN6XYW1</accession>
<dbReference type="Proteomes" id="UP001301769">
    <property type="component" value="Unassembled WGS sequence"/>
</dbReference>